<accession>A0A8E6BCY1</accession>
<dbReference type="Pfam" id="PF01425">
    <property type="entry name" value="Amidase"/>
    <property type="match status" value="1"/>
</dbReference>
<protein>
    <submittedName>
        <fullName evidence="2">Amidase</fullName>
        <ecNumber evidence="2">3.5.1.4</ecNumber>
    </submittedName>
</protein>
<dbReference type="GO" id="GO:0004040">
    <property type="term" value="F:amidase activity"/>
    <property type="evidence" value="ECO:0007669"/>
    <property type="project" value="UniProtKB-EC"/>
</dbReference>
<dbReference type="SUPFAM" id="SSF75304">
    <property type="entry name" value="Amidase signature (AS) enzymes"/>
    <property type="match status" value="1"/>
</dbReference>
<reference evidence="2" key="1">
    <citation type="submission" date="2021-05" db="EMBL/GenBank/DDBJ databases">
        <title>Complete genome sequence of the cellulolytic planctomycete Telmatocola sphagniphila SP2T and characterization of the first cellulase from planctomycetes.</title>
        <authorList>
            <person name="Rakitin A.L."/>
            <person name="Beletsky A.V."/>
            <person name="Naumoff D.G."/>
            <person name="Kulichevskaya I.S."/>
            <person name="Mardanov A.V."/>
            <person name="Ravin N.V."/>
            <person name="Dedysh S.N."/>
        </authorList>
    </citation>
    <scope>NUCLEOTIDE SEQUENCE</scope>
    <source>
        <strain evidence="2">SP2T</strain>
    </source>
</reference>
<dbReference type="Gene3D" id="3.90.1300.10">
    <property type="entry name" value="Amidase signature (AS) domain"/>
    <property type="match status" value="1"/>
</dbReference>
<dbReference type="EMBL" id="CP074694">
    <property type="protein sequence ID" value="QVL34610.1"/>
    <property type="molecule type" value="Genomic_DNA"/>
</dbReference>
<proteinExistence type="predicted"/>
<name>A0A8E6BCY1_9BACT</name>
<dbReference type="PROSITE" id="PS51318">
    <property type="entry name" value="TAT"/>
    <property type="match status" value="1"/>
</dbReference>
<dbReference type="EC" id="3.5.1.4" evidence="2"/>
<dbReference type="Proteomes" id="UP000676194">
    <property type="component" value="Chromosome"/>
</dbReference>
<dbReference type="PANTHER" id="PTHR42678">
    <property type="entry name" value="AMIDASE"/>
    <property type="match status" value="1"/>
</dbReference>
<gene>
    <name evidence="2" type="ORF">KIH39_12085</name>
</gene>
<dbReference type="KEGG" id="tsph:KIH39_12085"/>
<dbReference type="InterPro" id="IPR036928">
    <property type="entry name" value="AS_sf"/>
</dbReference>
<dbReference type="PANTHER" id="PTHR42678:SF34">
    <property type="entry name" value="OS04G0183300 PROTEIN"/>
    <property type="match status" value="1"/>
</dbReference>
<dbReference type="RefSeq" id="WP_213499763.1">
    <property type="nucleotide sequence ID" value="NZ_CP074694.1"/>
</dbReference>
<dbReference type="NCBIfam" id="NF005300">
    <property type="entry name" value="PRK06828.1"/>
    <property type="match status" value="1"/>
</dbReference>
<organism evidence="2 3">
    <name type="scientific">Telmatocola sphagniphila</name>
    <dbReference type="NCBI Taxonomy" id="1123043"/>
    <lineage>
        <taxon>Bacteria</taxon>
        <taxon>Pseudomonadati</taxon>
        <taxon>Planctomycetota</taxon>
        <taxon>Planctomycetia</taxon>
        <taxon>Gemmatales</taxon>
        <taxon>Gemmataceae</taxon>
    </lineage>
</organism>
<dbReference type="InterPro" id="IPR006311">
    <property type="entry name" value="TAT_signal"/>
</dbReference>
<keyword evidence="2" id="KW-0378">Hydrolase</keyword>
<evidence type="ECO:0000313" key="2">
    <source>
        <dbReference type="EMBL" id="QVL34610.1"/>
    </source>
</evidence>
<evidence type="ECO:0000259" key="1">
    <source>
        <dbReference type="Pfam" id="PF01425"/>
    </source>
</evidence>
<dbReference type="AlphaFoldDB" id="A0A8E6BCY1"/>
<feature type="domain" description="Amidase" evidence="1">
    <location>
        <begin position="68"/>
        <end position="514"/>
    </location>
</feature>
<evidence type="ECO:0000313" key="3">
    <source>
        <dbReference type="Proteomes" id="UP000676194"/>
    </source>
</evidence>
<sequence>MSNTNSSAQSLTRRSFIALGAIASSASLEGAASAQNVTGDTSFEFNEVTIDQIQEGLKTGKWTVHNLAEKYLARIEEIDRKGPTLKSVIEVNSEVLSQAETLDRELKAGKSRGRMHGVPILLKDNIDTTGMQTTAGSLALVGSKPEDAFLVKRLREAGALILGKTNLSEWANIRCSYSTSGWSGRGGLTKNPYCLDRNPCGSSSGSGAAVAANLCVVAVGTETDGSIVSPSAANGIVGIKPTVGLVSRSGIIPISHSQDTAGPMARTVRDAAILLEALVASDSEDAATTIKERPAKLNLSGCFDLNGLKGVRLGVARNFFNFHEGTEAVMKEALESLQKAGAKLIDPADVPNSDKVGDPEAIVLSYELKADLNAYLEKLGPKAPVKNLRELIEFNIKNAKTEMPFFGQDQFEKAEARGDLNSYEYIEALARCRKLMRTEGIDALMDKFKLDAIIAPTMGPACMTDLVNGDRWLGGSSTPAAVAGYPSITVPAGFVYGLPVGLSFFGRAWSEATLIKLAFAFEQATKHRSPPKFLKTLEVKS</sequence>
<keyword evidence="3" id="KW-1185">Reference proteome</keyword>
<dbReference type="InterPro" id="IPR023631">
    <property type="entry name" value="Amidase_dom"/>
</dbReference>
<dbReference type="NCBIfam" id="NF006006">
    <property type="entry name" value="PRK08137.1"/>
    <property type="match status" value="1"/>
</dbReference>